<evidence type="ECO:0000313" key="2">
    <source>
        <dbReference type="Proteomes" id="UP000595437"/>
    </source>
</evidence>
<reference evidence="2" key="1">
    <citation type="submission" date="2021-01" db="EMBL/GenBank/DDBJ databases">
        <title>Caligus Genome Assembly.</title>
        <authorList>
            <person name="Gallardo-Escarate C."/>
        </authorList>
    </citation>
    <scope>NUCLEOTIDE SEQUENCE [LARGE SCALE GENOMIC DNA]</scope>
</reference>
<dbReference type="OrthoDB" id="6363082at2759"/>
<dbReference type="EMBL" id="CP045898">
    <property type="protein sequence ID" value="QQP40237.1"/>
    <property type="molecule type" value="Genomic_DNA"/>
</dbReference>
<dbReference type="Proteomes" id="UP000595437">
    <property type="component" value="Chromosome 9"/>
</dbReference>
<name>A0A7T8GYV8_CALRO</name>
<dbReference type="AlphaFoldDB" id="A0A7T8GYV8"/>
<sequence length="482" mass="55147">MDRKLEGVQINGSKYTNIFFADDATVTMSGNTIERDFKELKAILKIYEKESGLKINEAKTQVLSSLDVIQNSFDSSKVVKSATVLGCHIGLDGSRESNIQAIDARITRTINEIHIHKLSTLEKIKSWNMVVIGKINHILKCTPVVEKWKRKWMEEGINLVKVAKTISHSRIYAPKSQGGLGMTDLGQHWDVMALTWMRRAPFVEFPWTESYNNIKNKKIPLNSPWRDFYPKETVVEAYWTAVGVHGPIEGNPLVTIHIPKHKREELGLKTINDILTTTNMEYLSVQMLQRSLSARFDPSSGSETMESAFAVSNKSVKNHLRRQCVDIDFLNKFKSAVEDENRLEDVMMRIFDPILTPVQMYLKYRISSASYYTKRFYGDVRDNCSICGNRNTVAHDFRDCSILKETISKVKDGISRHIERDPTRHELLYGFTEWDAPHRTSSKVIVKLQSIIARLRFDGRNITPGIALLALNEFQTPQLFDS</sequence>
<gene>
    <name evidence="1" type="ORF">FKW44_014220</name>
</gene>
<accession>A0A7T8GYV8</accession>
<keyword evidence="2" id="KW-1185">Reference proteome</keyword>
<proteinExistence type="predicted"/>
<organism evidence="1 2">
    <name type="scientific">Caligus rogercresseyi</name>
    <name type="common">Sea louse</name>
    <dbReference type="NCBI Taxonomy" id="217165"/>
    <lineage>
        <taxon>Eukaryota</taxon>
        <taxon>Metazoa</taxon>
        <taxon>Ecdysozoa</taxon>
        <taxon>Arthropoda</taxon>
        <taxon>Crustacea</taxon>
        <taxon>Multicrustacea</taxon>
        <taxon>Hexanauplia</taxon>
        <taxon>Copepoda</taxon>
        <taxon>Siphonostomatoida</taxon>
        <taxon>Caligidae</taxon>
        <taxon>Caligus</taxon>
    </lineage>
</organism>
<evidence type="ECO:0000313" key="1">
    <source>
        <dbReference type="EMBL" id="QQP40237.1"/>
    </source>
</evidence>
<protein>
    <submittedName>
        <fullName evidence="1">LOC101743068</fullName>
    </submittedName>
</protein>